<comment type="caution">
    <text evidence="1">The sequence shown here is derived from an EMBL/GenBank/DDBJ whole genome shotgun (WGS) entry which is preliminary data.</text>
</comment>
<reference evidence="1 2" key="1">
    <citation type="submission" date="2022-10" db="EMBL/GenBank/DDBJ databases">
        <title>Paucibacter sp. hw1 Genome sequencing.</title>
        <authorList>
            <person name="Park S."/>
        </authorList>
    </citation>
    <scope>NUCLEOTIDE SEQUENCE [LARGE SCALE GENOMIC DNA]</scope>
    <source>
        <strain evidence="2">hw1</strain>
    </source>
</reference>
<organism evidence="1 2">
    <name type="scientific">Roseateles albus</name>
    <dbReference type="NCBI Taxonomy" id="2987525"/>
    <lineage>
        <taxon>Bacteria</taxon>
        <taxon>Pseudomonadati</taxon>
        <taxon>Pseudomonadota</taxon>
        <taxon>Betaproteobacteria</taxon>
        <taxon>Burkholderiales</taxon>
        <taxon>Sphaerotilaceae</taxon>
        <taxon>Roseateles</taxon>
    </lineage>
</organism>
<dbReference type="EMBL" id="JAQQXT010000004">
    <property type="protein sequence ID" value="MDC8771754.1"/>
    <property type="molecule type" value="Genomic_DNA"/>
</dbReference>
<dbReference type="Proteomes" id="UP001221189">
    <property type="component" value="Unassembled WGS sequence"/>
</dbReference>
<evidence type="ECO:0000313" key="2">
    <source>
        <dbReference type="Proteomes" id="UP001221189"/>
    </source>
</evidence>
<keyword evidence="2" id="KW-1185">Reference proteome</keyword>
<gene>
    <name evidence="1" type="ORF">PRZ03_09255</name>
</gene>
<protein>
    <submittedName>
        <fullName evidence="1">Uncharacterized protein</fullName>
    </submittedName>
</protein>
<sequence>MSYLLTQQLSPPNTRSPGLPRAAVHEFETSGLGLAPYRCLGVEAGEGECAHCGKKLKWLFAIESANRVLSIVGSTCVEKSHLYLYLLDGYATALNAKKELMKASKKASLAKTRTAKNAQLAASSAHIGEAGQTVSLRVRFYAFIPTAYSTLCKGETEDGCVVSWFAGGKGDTFDYSTLSLLKAHNDFVELYGTVAKHSEFDGIKETNLKGVALPREFWPNS</sequence>
<dbReference type="RefSeq" id="WP_273600039.1">
    <property type="nucleotide sequence ID" value="NZ_JAQQXT010000004.1"/>
</dbReference>
<proteinExistence type="predicted"/>
<evidence type="ECO:0000313" key="1">
    <source>
        <dbReference type="EMBL" id="MDC8771754.1"/>
    </source>
</evidence>
<accession>A0ABT5KDZ7</accession>
<name>A0ABT5KDZ7_9BURK</name>